<dbReference type="RefSeq" id="WP_184749975.1">
    <property type="nucleotide sequence ID" value="NZ_BAAAJR010000003.1"/>
</dbReference>
<proteinExistence type="predicted"/>
<keyword evidence="3" id="KW-1185">Reference proteome</keyword>
<feature type="transmembrane region" description="Helical" evidence="1">
    <location>
        <begin position="110"/>
        <end position="130"/>
    </location>
</feature>
<dbReference type="Proteomes" id="UP000537775">
    <property type="component" value="Unassembled WGS sequence"/>
</dbReference>
<feature type="transmembrane region" description="Helical" evidence="1">
    <location>
        <begin position="37"/>
        <end position="59"/>
    </location>
</feature>
<dbReference type="AlphaFoldDB" id="A0A7X0FNH2"/>
<accession>A0A7X0FNH2</accession>
<evidence type="ECO:0000256" key="1">
    <source>
        <dbReference type="SAM" id="Phobius"/>
    </source>
</evidence>
<name>A0A7X0FNH2_9MICO</name>
<evidence type="ECO:0000313" key="2">
    <source>
        <dbReference type="EMBL" id="MBB6390763.1"/>
    </source>
</evidence>
<reference evidence="2 3" key="1">
    <citation type="submission" date="2020-08" db="EMBL/GenBank/DDBJ databases">
        <title>Sequencing the genomes of 1000 actinobacteria strains.</title>
        <authorList>
            <person name="Klenk H.-P."/>
        </authorList>
    </citation>
    <scope>NUCLEOTIDE SEQUENCE [LARGE SCALE GENOMIC DNA]</scope>
    <source>
        <strain evidence="2 3">DSM 12511</strain>
    </source>
</reference>
<dbReference type="EMBL" id="JACHML010000001">
    <property type="protein sequence ID" value="MBB6390763.1"/>
    <property type="molecule type" value="Genomic_DNA"/>
</dbReference>
<feature type="transmembrane region" description="Helical" evidence="1">
    <location>
        <begin position="79"/>
        <end position="103"/>
    </location>
</feature>
<protein>
    <submittedName>
        <fullName evidence="2">Uncharacterized protein</fullName>
    </submittedName>
</protein>
<keyword evidence="1" id="KW-1133">Transmembrane helix</keyword>
<keyword evidence="1" id="KW-0472">Membrane</keyword>
<feature type="transmembrane region" description="Helical" evidence="1">
    <location>
        <begin position="136"/>
        <end position="155"/>
    </location>
</feature>
<evidence type="ECO:0000313" key="3">
    <source>
        <dbReference type="Proteomes" id="UP000537775"/>
    </source>
</evidence>
<comment type="caution">
    <text evidence="2">The sequence shown here is derived from an EMBL/GenBank/DDBJ whole genome shotgun (WGS) entry which is preliminary data.</text>
</comment>
<sequence length="181" mass="19067">MTDAPGKRPAFEPAAQLIARTEYDPGMKRPPATTAGAVILLLRAAAGALWVATVAGLWPELVASVDLGLIEAGADALGAAMWLFVAIGATVIAADIVLAVLILRGWNWPRVLVMSWATAFIVSAFIGWWFSDEVVSIETTLLSIGLDVLLLLALSSREAAAYARRGERRAAPADEGADTGR</sequence>
<keyword evidence="1" id="KW-0812">Transmembrane</keyword>
<organism evidence="2 3">
    <name type="scientific">Microbacterium thalassium</name>
    <dbReference type="NCBI Taxonomy" id="362649"/>
    <lineage>
        <taxon>Bacteria</taxon>
        <taxon>Bacillati</taxon>
        <taxon>Actinomycetota</taxon>
        <taxon>Actinomycetes</taxon>
        <taxon>Micrococcales</taxon>
        <taxon>Microbacteriaceae</taxon>
        <taxon>Microbacterium</taxon>
    </lineage>
</organism>
<gene>
    <name evidence="2" type="ORF">HD594_001076</name>
</gene>